<dbReference type="Pfam" id="PF01202">
    <property type="entry name" value="SKI"/>
    <property type="match status" value="1"/>
</dbReference>
<comment type="catalytic activity">
    <reaction evidence="10 11">
        <text>shikimate + ATP = 3-phosphoshikimate + ADP + H(+)</text>
        <dbReference type="Rhea" id="RHEA:13121"/>
        <dbReference type="ChEBI" id="CHEBI:15378"/>
        <dbReference type="ChEBI" id="CHEBI:30616"/>
        <dbReference type="ChEBI" id="CHEBI:36208"/>
        <dbReference type="ChEBI" id="CHEBI:145989"/>
        <dbReference type="ChEBI" id="CHEBI:456216"/>
        <dbReference type="EC" id="2.7.1.71"/>
    </reaction>
</comment>
<dbReference type="AlphaFoldDB" id="A0A841ZT89"/>
<name>A0A841ZT89_9LIST</name>
<dbReference type="Proteomes" id="UP000559885">
    <property type="component" value="Unassembled WGS sequence"/>
</dbReference>
<dbReference type="PANTHER" id="PTHR21087">
    <property type="entry name" value="SHIKIMATE KINASE"/>
    <property type="match status" value="1"/>
</dbReference>
<comment type="function">
    <text evidence="11">Catalyzes the specific phosphorylation of the 3-hydroxyl group of shikimic acid using ATP as a cosubstrate.</text>
</comment>
<organism evidence="12 13">
    <name type="scientific">Listeria aquatica</name>
    <dbReference type="NCBI Taxonomy" id="1494960"/>
    <lineage>
        <taxon>Bacteria</taxon>
        <taxon>Bacillati</taxon>
        <taxon>Bacillota</taxon>
        <taxon>Bacilli</taxon>
        <taxon>Bacillales</taxon>
        <taxon>Listeriaceae</taxon>
        <taxon>Listeria</taxon>
    </lineage>
</organism>
<dbReference type="HAMAP" id="MF_00109">
    <property type="entry name" value="Shikimate_kinase"/>
    <property type="match status" value="1"/>
</dbReference>
<evidence type="ECO:0000313" key="13">
    <source>
        <dbReference type="Proteomes" id="UP000559885"/>
    </source>
</evidence>
<evidence type="ECO:0000256" key="11">
    <source>
        <dbReference type="HAMAP-Rule" id="MF_00109"/>
    </source>
</evidence>
<evidence type="ECO:0000256" key="7">
    <source>
        <dbReference type="ARBA" id="ARBA00022777"/>
    </source>
</evidence>
<comment type="caution">
    <text evidence="11">Lacks conserved residue(s) required for the propagation of feature annotation.</text>
</comment>
<feature type="binding site" evidence="11">
    <location>
        <position position="15"/>
    </location>
    <ligand>
        <name>Mg(2+)</name>
        <dbReference type="ChEBI" id="CHEBI:18420"/>
    </ligand>
</feature>
<evidence type="ECO:0000256" key="1">
    <source>
        <dbReference type="ARBA" id="ARBA00004842"/>
    </source>
</evidence>
<comment type="subcellular location">
    <subcellularLocation>
        <location evidence="11">Cytoplasm</location>
    </subcellularLocation>
</comment>
<keyword evidence="5 11" id="KW-0808">Transferase</keyword>
<evidence type="ECO:0000256" key="2">
    <source>
        <dbReference type="ARBA" id="ARBA00006997"/>
    </source>
</evidence>
<comment type="subunit">
    <text evidence="11">Monomer.</text>
</comment>
<feature type="binding site" evidence="11">
    <location>
        <begin position="11"/>
        <end position="16"/>
    </location>
    <ligand>
        <name>ATP</name>
        <dbReference type="ChEBI" id="CHEBI:30616"/>
    </ligand>
</feature>
<comment type="pathway">
    <text evidence="1 11">Metabolic intermediate biosynthesis; chorismate biosynthesis; chorismate from D-erythrose 4-phosphate and phosphoenolpyruvate: step 5/7.</text>
</comment>
<dbReference type="InterPro" id="IPR027417">
    <property type="entry name" value="P-loop_NTPase"/>
</dbReference>
<gene>
    <name evidence="11" type="primary">aroK</name>
    <name evidence="12" type="ORF">HB912_12500</name>
</gene>
<dbReference type="SUPFAM" id="SSF52540">
    <property type="entry name" value="P-loop containing nucleoside triphosphate hydrolases"/>
    <property type="match status" value="1"/>
</dbReference>
<dbReference type="GO" id="GO:0009423">
    <property type="term" value="P:chorismate biosynthetic process"/>
    <property type="evidence" value="ECO:0007669"/>
    <property type="project" value="UniProtKB-UniRule"/>
</dbReference>
<feature type="binding site" evidence="11">
    <location>
        <position position="117"/>
    </location>
    <ligand>
        <name>ATP</name>
        <dbReference type="ChEBI" id="CHEBI:30616"/>
    </ligand>
</feature>
<evidence type="ECO:0000256" key="5">
    <source>
        <dbReference type="ARBA" id="ARBA00022679"/>
    </source>
</evidence>
<dbReference type="GO" id="GO:0004765">
    <property type="term" value="F:shikimate kinase activity"/>
    <property type="evidence" value="ECO:0007669"/>
    <property type="project" value="UniProtKB-UniRule"/>
</dbReference>
<evidence type="ECO:0000256" key="10">
    <source>
        <dbReference type="ARBA" id="ARBA00048567"/>
    </source>
</evidence>
<dbReference type="PRINTS" id="PR01100">
    <property type="entry name" value="SHIKIMTKNASE"/>
</dbReference>
<accession>A0A841ZT89</accession>
<dbReference type="GO" id="GO:0005829">
    <property type="term" value="C:cytosol"/>
    <property type="evidence" value="ECO:0007669"/>
    <property type="project" value="TreeGrafter"/>
</dbReference>
<keyword evidence="8 11" id="KW-0067">ATP-binding</keyword>
<dbReference type="CDD" id="cd00464">
    <property type="entry name" value="SK"/>
    <property type="match status" value="1"/>
</dbReference>
<evidence type="ECO:0000256" key="4">
    <source>
        <dbReference type="ARBA" id="ARBA00022605"/>
    </source>
</evidence>
<dbReference type="GO" id="GO:0000287">
    <property type="term" value="F:magnesium ion binding"/>
    <property type="evidence" value="ECO:0007669"/>
    <property type="project" value="UniProtKB-UniRule"/>
</dbReference>
<comment type="cofactor">
    <cofactor evidence="11">
        <name>Mg(2+)</name>
        <dbReference type="ChEBI" id="CHEBI:18420"/>
    </cofactor>
    <text evidence="11">Binds 1 Mg(2+) ion per subunit.</text>
</comment>
<evidence type="ECO:0000256" key="8">
    <source>
        <dbReference type="ARBA" id="ARBA00022840"/>
    </source>
</evidence>
<dbReference type="EMBL" id="JAARRM010000007">
    <property type="protein sequence ID" value="MBC1522468.1"/>
    <property type="molecule type" value="Genomic_DNA"/>
</dbReference>
<evidence type="ECO:0000256" key="9">
    <source>
        <dbReference type="ARBA" id="ARBA00023141"/>
    </source>
</evidence>
<feature type="binding site" evidence="11">
    <location>
        <position position="57"/>
    </location>
    <ligand>
        <name>substrate</name>
    </ligand>
</feature>
<dbReference type="InterPro" id="IPR000623">
    <property type="entry name" value="Shikimate_kinase/TSH1"/>
</dbReference>
<dbReference type="PANTHER" id="PTHR21087:SF16">
    <property type="entry name" value="SHIKIMATE KINASE 1, CHLOROPLASTIC"/>
    <property type="match status" value="1"/>
</dbReference>
<comment type="similarity">
    <text evidence="2 11">Belongs to the shikimate kinase family.</text>
</comment>
<feature type="binding site" evidence="11">
    <location>
        <position position="135"/>
    </location>
    <ligand>
        <name>substrate</name>
    </ligand>
</feature>
<dbReference type="PROSITE" id="PS01128">
    <property type="entry name" value="SHIKIMATE_KINASE"/>
    <property type="match status" value="1"/>
</dbReference>
<dbReference type="GO" id="GO:0009073">
    <property type="term" value="P:aromatic amino acid family biosynthetic process"/>
    <property type="evidence" value="ECO:0007669"/>
    <property type="project" value="UniProtKB-KW"/>
</dbReference>
<evidence type="ECO:0000313" key="12">
    <source>
        <dbReference type="EMBL" id="MBC1522468.1"/>
    </source>
</evidence>
<keyword evidence="11" id="KW-0963">Cytoplasm</keyword>
<dbReference type="InterPro" id="IPR031322">
    <property type="entry name" value="Shikimate/glucono_kinase"/>
</dbReference>
<sequence>MKSIILIGFMASGKTTVGELLAKKTGLPFVDIDRAIENEQQKSISAIFSESGEAYFRELEQKKLSEFKTNAAVISTGGGIITTEATRTFLQQHPATIIYLKTSPMIFLARLKGDETRPLAKNQTPEEIEKLFQSREAHYEAIASFSIETDSLSPLEIVSEIQTQLS</sequence>
<keyword evidence="11" id="KW-0479">Metal-binding</keyword>
<evidence type="ECO:0000256" key="3">
    <source>
        <dbReference type="ARBA" id="ARBA00012154"/>
    </source>
</evidence>
<protein>
    <recommendedName>
        <fullName evidence="3 11">Shikimate kinase</fullName>
        <shortName evidence="11">SK</shortName>
        <ecNumber evidence="3 11">2.7.1.71</ecNumber>
    </recommendedName>
</protein>
<feature type="binding site" evidence="11">
    <location>
        <position position="33"/>
    </location>
    <ligand>
        <name>substrate</name>
    </ligand>
</feature>
<comment type="caution">
    <text evidence="12">The sequence shown here is derived from an EMBL/GenBank/DDBJ whole genome shotgun (WGS) entry which is preliminary data.</text>
</comment>
<dbReference type="UniPathway" id="UPA00053">
    <property type="reaction ID" value="UER00088"/>
</dbReference>
<dbReference type="GO" id="GO:0008652">
    <property type="term" value="P:amino acid biosynthetic process"/>
    <property type="evidence" value="ECO:0007669"/>
    <property type="project" value="UniProtKB-KW"/>
</dbReference>
<dbReference type="EC" id="2.7.1.71" evidence="3 11"/>
<keyword evidence="6 11" id="KW-0547">Nucleotide-binding</keyword>
<dbReference type="InterPro" id="IPR023000">
    <property type="entry name" value="Shikimate_kinase_CS"/>
</dbReference>
<keyword evidence="4 11" id="KW-0028">Amino-acid biosynthesis</keyword>
<evidence type="ECO:0000256" key="6">
    <source>
        <dbReference type="ARBA" id="ARBA00022741"/>
    </source>
</evidence>
<dbReference type="GO" id="GO:0005524">
    <property type="term" value="F:ATP binding"/>
    <property type="evidence" value="ECO:0007669"/>
    <property type="project" value="UniProtKB-UniRule"/>
</dbReference>
<dbReference type="Gene3D" id="3.40.50.300">
    <property type="entry name" value="P-loop containing nucleotide triphosphate hydrolases"/>
    <property type="match status" value="1"/>
</dbReference>
<keyword evidence="9 11" id="KW-0057">Aromatic amino acid biosynthesis</keyword>
<keyword evidence="11" id="KW-0460">Magnesium</keyword>
<proteinExistence type="inferred from homology"/>
<reference evidence="12 13" key="1">
    <citation type="submission" date="2020-03" db="EMBL/GenBank/DDBJ databases">
        <title>Soil Listeria distribution.</title>
        <authorList>
            <person name="Liao J."/>
            <person name="Wiedmann M."/>
        </authorList>
    </citation>
    <scope>NUCLEOTIDE SEQUENCE [LARGE SCALE GENOMIC DNA]</scope>
    <source>
        <strain evidence="12 13">FSL L7-1507</strain>
    </source>
</reference>
<feature type="binding site" evidence="11">
    <location>
        <position position="78"/>
    </location>
    <ligand>
        <name>substrate</name>
    </ligand>
</feature>
<keyword evidence="7 11" id="KW-0418">Kinase</keyword>